<keyword evidence="2" id="KW-1185">Reference proteome</keyword>
<sequence>NTLKAQVERGEIILEGGRDDILARALKKPEHGGRVRGVGSGITNTEYFGFSKPTPPSQMRAEITGLRAELALMKNNQQFLMTFMMPWFDKEQTKEFMAGVNQMGTFGIHSGDQLNCFSGHTNDQHNRMIGQLGNIGGSQHGALDGNKNGFFTQLLNSGGEGFSQWSKGDDVFSQCSKDLPSPFCMSKSQPRVQETEHVHEKEQELEPYFVPWPANKVVGSDHQSELHIQKPNSSPSVILSRIIDDETPISVLDLPYVDKEPTNVVVSLSPSSQTSTTKIYDINDQNRVKEKSILWKALKKEALMLKKRHGNIIISIPDNVFYHGQEVRFDGDDLLDWCYQKEIGSAHMSIFMKYLSESCKKDGISGMYGFCDSNY</sequence>
<dbReference type="Proteomes" id="UP001443914">
    <property type="component" value="Unassembled WGS sequence"/>
</dbReference>
<proteinExistence type="predicted"/>
<protein>
    <submittedName>
        <fullName evidence="1">Uncharacterized protein</fullName>
    </submittedName>
</protein>
<evidence type="ECO:0000313" key="1">
    <source>
        <dbReference type="EMBL" id="KAK9732687.1"/>
    </source>
</evidence>
<dbReference type="EMBL" id="JBDFQZ010000004">
    <property type="protein sequence ID" value="KAK9732687.1"/>
    <property type="molecule type" value="Genomic_DNA"/>
</dbReference>
<feature type="non-terminal residue" evidence="1">
    <location>
        <position position="1"/>
    </location>
</feature>
<gene>
    <name evidence="1" type="ORF">RND81_04G015200</name>
</gene>
<reference evidence="1" key="1">
    <citation type="submission" date="2024-03" db="EMBL/GenBank/DDBJ databases">
        <title>WGS assembly of Saponaria officinalis var. Norfolk2.</title>
        <authorList>
            <person name="Jenkins J."/>
            <person name="Shu S."/>
            <person name="Grimwood J."/>
            <person name="Barry K."/>
            <person name="Goodstein D."/>
            <person name="Schmutz J."/>
            <person name="Leebens-Mack J."/>
            <person name="Osbourn A."/>
        </authorList>
    </citation>
    <scope>NUCLEOTIDE SEQUENCE [LARGE SCALE GENOMIC DNA]</scope>
    <source>
        <strain evidence="1">JIC</strain>
    </source>
</reference>
<evidence type="ECO:0000313" key="2">
    <source>
        <dbReference type="Proteomes" id="UP001443914"/>
    </source>
</evidence>
<feature type="non-terminal residue" evidence="1">
    <location>
        <position position="375"/>
    </location>
</feature>
<comment type="caution">
    <text evidence="1">The sequence shown here is derived from an EMBL/GenBank/DDBJ whole genome shotgun (WGS) entry which is preliminary data.</text>
</comment>
<dbReference type="AlphaFoldDB" id="A0AAW1LC01"/>
<name>A0AAW1LC01_SAPOF</name>
<organism evidence="1 2">
    <name type="scientific">Saponaria officinalis</name>
    <name type="common">Common soapwort</name>
    <name type="synonym">Lychnis saponaria</name>
    <dbReference type="NCBI Taxonomy" id="3572"/>
    <lineage>
        <taxon>Eukaryota</taxon>
        <taxon>Viridiplantae</taxon>
        <taxon>Streptophyta</taxon>
        <taxon>Embryophyta</taxon>
        <taxon>Tracheophyta</taxon>
        <taxon>Spermatophyta</taxon>
        <taxon>Magnoliopsida</taxon>
        <taxon>eudicotyledons</taxon>
        <taxon>Gunneridae</taxon>
        <taxon>Pentapetalae</taxon>
        <taxon>Caryophyllales</taxon>
        <taxon>Caryophyllaceae</taxon>
        <taxon>Caryophylleae</taxon>
        <taxon>Saponaria</taxon>
    </lineage>
</organism>
<accession>A0AAW1LC01</accession>